<comment type="caution">
    <text evidence="11">The sequence shown here is derived from an EMBL/GenBank/DDBJ whole genome shotgun (WGS) entry which is preliminary data.</text>
</comment>
<protein>
    <recommendedName>
        <fullName evidence="10">Chitin-binding type-1 domain-containing protein</fullName>
    </recommendedName>
</protein>
<feature type="domain" description="Chitin-binding type-1" evidence="10">
    <location>
        <begin position="144"/>
        <end position="181"/>
    </location>
</feature>
<keyword evidence="4 9" id="KW-0732">Signal</keyword>
<evidence type="ECO:0000256" key="6">
    <source>
        <dbReference type="ARBA" id="ARBA00023277"/>
    </source>
</evidence>
<evidence type="ECO:0000256" key="9">
    <source>
        <dbReference type="SAM" id="SignalP"/>
    </source>
</evidence>
<name>A0ABR4PX70_9HELO</name>
<feature type="disulfide bond" evidence="8">
    <location>
        <begin position="162"/>
        <end position="176"/>
    </location>
</feature>
<evidence type="ECO:0000256" key="5">
    <source>
        <dbReference type="ARBA" id="ARBA00022801"/>
    </source>
</evidence>
<dbReference type="InterPro" id="IPR036861">
    <property type="entry name" value="Endochitinase-like_sf"/>
</dbReference>
<dbReference type="InterPro" id="IPR001002">
    <property type="entry name" value="Chitin-bd_1"/>
</dbReference>
<feature type="domain" description="Chitin-binding type-1" evidence="10">
    <location>
        <begin position="27"/>
        <end position="72"/>
    </location>
</feature>
<feature type="signal peptide" evidence="9">
    <location>
        <begin position="1"/>
        <end position="22"/>
    </location>
</feature>
<evidence type="ECO:0000313" key="11">
    <source>
        <dbReference type="EMBL" id="KAL3427747.1"/>
    </source>
</evidence>
<organism evidence="11 12">
    <name type="scientific">Phlyctema vagabunda</name>
    <dbReference type="NCBI Taxonomy" id="108571"/>
    <lineage>
        <taxon>Eukaryota</taxon>
        <taxon>Fungi</taxon>
        <taxon>Dikarya</taxon>
        <taxon>Ascomycota</taxon>
        <taxon>Pezizomycotina</taxon>
        <taxon>Leotiomycetes</taxon>
        <taxon>Helotiales</taxon>
        <taxon>Dermateaceae</taxon>
        <taxon>Phlyctema</taxon>
    </lineage>
</organism>
<keyword evidence="8" id="KW-1015">Disulfide bond</keyword>
<evidence type="ECO:0000256" key="4">
    <source>
        <dbReference type="ARBA" id="ARBA00022729"/>
    </source>
</evidence>
<evidence type="ECO:0000256" key="1">
    <source>
        <dbReference type="ARBA" id="ARBA00001941"/>
    </source>
</evidence>
<evidence type="ECO:0000256" key="2">
    <source>
        <dbReference type="ARBA" id="ARBA00022669"/>
    </source>
</evidence>
<evidence type="ECO:0000256" key="3">
    <source>
        <dbReference type="ARBA" id="ARBA00022723"/>
    </source>
</evidence>
<evidence type="ECO:0000313" key="12">
    <source>
        <dbReference type="Proteomes" id="UP001629113"/>
    </source>
</evidence>
<comment type="caution">
    <text evidence="8">Lacks conserved residue(s) required for the propagation of feature annotation.</text>
</comment>
<keyword evidence="7" id="KW-0170">Cobalt</keyword>
<gene>
    <name evidence="11" type="ORF">PVAG01_01256</name>
</gene>
<dbReference type="PANTHER" id="PTHR46471:SF2">
    <property type="entry name" value="CHITIN DEACETYLASE-RELATED"/>
    <property type="match status" value="1"/>
</dbReference>
<sequence length="181" mass="17556">MKAFATLVWLLPAMAVAQLGTGVETPDGSCGVDAGFTCTPTWGSCCGKDNLCGRSSAYCGTGCQPLFGNCNVPVPTATPVPTGPGSTSPDGSCAGTSQYNCTGSSYGSCCSSSNFCGSSPGHCEAGCQAAFGTCVTGTGDISIDGSCGANGKTCKGSSFGACCSSSGFCGDSTSFCAAGCQ</sequence>
<proteinExistence type="predicted"/>
<feature type="disulfide bond" evidence="8">
    <location>
        <begin position="45"/>
        <end position="59"/>
    </location>
</feature>
<dbReference type="Gene3D" id="3.30.60.10">
    <property type="entry name" value="Endochitinase-like"/>
    <property type="match status" value="3"/>
</dbReference>
<dbReference type="PANTHER" id="PTHR46471">
    <property type="entry name" value="CHITIN DEACETYLASE"/>
    <property type="match status" value="1"/>
</dbReference>
<feature type="chain" id="PRO_5047444341" description="Chitin-binding type-1 domain-containing protein" evidence="9">
    <location>
        <begin position="23"/>
        <end position="181"/>
    </location>
</feature>
<accession>A0ABR4PX70</accession>
<comment type="cofactor">
    <cofactor evidence="1">
        <name>Co(2+)</name>
        <dbReference type="ChEBI" id="CHEBI:48828"/>
    </cofactor>
</comment>
<dbReference type="Proteomes" id="UP001629113">
    <property type="component" value="Unassembled WGS sequence"/>
</dbReference>
<evidence type="ECO:0000256" key="8">
    <source>
        <dbReference type="PROSITE-ProRule" id="PRU00261"/>
    </source>
</evidence>
<keyword evidence="2 8" id="KW-0147">Chitin-binding</keyword>
<keyword evidence="3" id="KW-0479">Metal-binding</keyword>
<dbReference type="PROSITE" id="PS50941">
    <property type="entry name" value="CHIT_BIND_I_2"/>
    <property type="match status" value="2"/>
</dbReference>
<evidence type="ECO:0000259" key="10">
    <source>
        <dbReference type="PROSITE" id="PS50941"/>
    </source>
</evidence>
<reference evidence="11 12" key="1">
    <citation type="submission" date="2024-06" db="EMBL/GenBank/DDBJ databases">
        <title>Complete genome of Phlyctema vagabunda strain 19-DSS-EL-015.</title>
        <authorList>
            <person name="Fiorenzani C."/>
        </authorList>
    </citation>
    <scope>NUCLEOTIDE SEQUENCE [LARGE SCALE GENOMIC DNA]</scope>
    <source>
        <strain evidence="11 12">19-DSS-EL-015</strain>
    </source>
</reference>
<dbReference type="EMBL" id="JBFCZG010000001">
    <property type="protein sequence ID" value="KAL3427747.1"/>
    <property type="molecule type" value="Genomic_DNA"/>
</dbReference>
<dbReference type="SUPFAM" id="SSF57016">
    <property type="entry name" value="Plant lectins/antimicrobial peptides"/>
    <property type="match status" value="3"/>
</dbReference>
<keyword evidence="6" id="KW-0119">Carbohydrate metabolism</keyword>
<evidence type="ECO:0000256" key="7">
    <source>
        <dbReference type="ARBA" id="ARBA00023285"/>
    </source>
</evidence>
<keyword evidence="12" id="KW-1185">Reference proteome</keyword>
<keyword evidence="5" id="KW-0378">Hydrolase</keyword>